<dbReference type="InParanoid" id="A0A6I9ULT7"/>
<accession>A0A6I9ULT7</accession>
<dbReference type="GeneID" id="105178417"/>
<reference evidence="4" key="1">
    <citation type="submission" date="2025-08" db="UniProtKB">
        <authorList>
            <consortium name="RefSeq"/>
        </authorList>
    </citation>
    <scope>IDENTIFICATION</scope>
</reference>
<keyword evidence="1" id="KW-0863">Zinc-finger</keyword>
<sequence length="418" mass="47831">MAEDTEALRLQSNDNQGLSLVSTPLDGTNFLSWSRSVKLGLRAKMKMSFISEDGKKSEENSKEMEQWDRMDSMVTSWILNSISKDIVESFMYTNTSRELWIELENRFGQSNGPTEYRLKKELGALTQGSSSVSVYFSKIKKLWDELACITYTPKCTCGAAKETAEIRSHDQTIQFLMGLNDIYDHVRNQILMMEPLPAVSKAYAMIDRIEKQKEESTAQPNTSQNMTMQAYKKPEMQKNFQKKKNVQDKRQQICKECGKSGHLKEACFEIHGYPKWYKTLMKQRKGNSHATNKVATAVDVGNNVVDVKAITEILRSEFHKFLGGLKPKTLTIRDEDSYDFSSMTAELNSSNIENLDTWILDSGTTSHLCGNDLMFTNERTDLRDVFVHLADGTRHMVIKSADIRLNNRITFERYFICA</sequence>
<organism evidence="3 4">
    <name type="scientific">Sesamum indicum</name>
    <name type="common">Oriental sesame</name>
    <name type="synonym">Sesamum orientale</name>
    <dbReference type="NCBI Taxonomy" id="4182"/>
    <lineage>
        <taxon>Eukaryota</taxon>
        <taxon>Viridiplantae</taxon>
        <taxon>Streptophyta</taxon>
        <taxon>Embryophyta</taxon>
        <taxon>Tracheophyta</taxon>
        <taxon>Spermatophyta</taxon>
        <taxon>Magnoliopsida</taxon>
        <taxon>eudicotyledons</taxon>
        <taxon>Gunneridae</taxon>
        <taxon>Pentapetalae</taxon>
        <taxon>asterids</taxon>
        <taxon>lamiids</taxon>
        <taxon>Lamiales</taxon>
        <taxon>Pedaliaceae</taxon>
        <taxon>Sesamum</taxon>
    </lineage>
</organism>
<dbReference type="Pfam" id="PF14223">
    <property type="entry name" value="Retrotran_gag_2"/>
    <property type="match status" value="1"/>
</dbReference>
<protein>
    <submittedName>
        <fullName evidence="4">Uncharacterized protein LOC105178417</fullName>
    </submittedName>
</protein>
<evidence type="ECO:0000259" key="2">
    <source>
        <dbReference type="PROSITE" id="PS50158"/>
    </source>
</evidence>
<dbReference type="KEGG" id="sind:105178417"/>
<dbReference type="PANTHER" id="PTHR37610">
    <property type="entry name" value="CCHC-TYPE DOMAIN-CONTAINING PROTEIN"/>
    <property type="match status" value="1"/>
</dbReference>
<dbReference type="PROSITE" id="PS50158">
    <property type="entry name" value="ZF_CCHC"/>
    <property type="match status" value="1"/>
</dbReference>
<name>A0A6I9ULT7_SESIN</name>
<keyword evidence="3" id="KW-1185">Reference proteome</keyword>
<dbReference type="GO" id="GO:0008270">
    <property type="term" value="F:zinc ion binding"/>
    <property type="evidence" value="ECO:0007669"/>
    <property type="project" value="UniProtKB-KW"/>
</dbReference>
<dbReference type="InterPro" id="IPR029472">
    <property type="entry name" value="Copia-like_N"/>
</dbReference>
<dbReference type="Pfam" id="PF14244">
    <property type="entry name" value="Retrotran_gag_3"/>
    <property type="match status" value="1"/>
</dbReference>
<dbReference type="InterPro" id="IPR001878">
    <property type="entry name" value="Znf_CCHC"/>
</dbReference>
<evidence type="ECO:0000256" key="1">
    <source>
        <dbReference type="PROSITE-ProRule" id="PRU00047"/>
    </source>
</evidence>
<keyword evidence="1" id="KW-0479">Metal-binding</keyword>
<feature type="domain" description="CCHC-type" evidence="2">
    <location>
        <begin position="254"/>
        <end position="267"/>
    </location>
</feature>
<dbReference type="Proteomes" id="UP000504604">
    <property type="component" value="Linkage group LG15"/>
</dbReference>
<evidence type="ECO:0000313" key="4">
    <source>
        <dbReference type="RefSeq" id="XP_011100181.1"/>
    </source>
</evidence>
<dbReference type="PANTHER" id="PTHR37610:SF40">
    <property type="entry name" value="OS01G0909600 PROTEIN"/>
    <property type="match status" value="1"/>
</dbReference>
<dbReference type="RefSeq" id="XP_011100181.1">
    <property type="nucleotide sequence ID" value="XM_011101879.1"/>
</dbReference>
<dbReference type="GO" id="GO:0003676">
    <property type="term" value="F:nucleic acid binding"/>
    <property type="evidence" value="ECO:0007669"/>
    <property type="project" value="InterPro"/>
</dbReference>
<keyword evidence="1" id="KW-0862">Zinc</keyword>
<dbReference type="AlphaFoldDB" id="A0A6I9ULT7"/>
<proteinExistence type="predicted"/>
<gene>
    <name evidence="4" type="primary">LOC105178417</name>
</gene>
<evidence type="ECO:0000313" key="3">
    <source>
        <dbReference type="Proteomes" id="UP000504604"/>
    </source>
</evidence>
<dbReference type="OrthoDB" id="5544992at2759"/>